<keyword evidence="2" id="KW-1185">Reference proteome</keyword>
<evidence type="ECO:0000313" key="2">
    <source>
        <dbReference type="Proteomes" id="UP000078263"/>
    </source>
</evidence>
<dbReference type="EMBL" id="CP016033">
    <property type="protein sequence ID" value="ANK11904.1"/>
    <property type="molecule type" value="Genomic_DNA"/>
</dbReference>
<dbReference type="STRING" id="1112.A9D12_01920"/>
<gene>
    <name evidence="1" type="ORF">A9D12_01920</name>
</gene>
<reference evidence="1 2" key="1">
    <citation type="submission" date="2016-05" db="EMBL/GenBank/DDBJ databases">
        <title>Compelete Genome Sequence of Bacteriochlorophyll-Synthesizing Bacterium Porphyrobacter neustonensis DSM 9434.</title>
        <authorList>
            <person name="Shi X.-L."/>
            <person name="Wu Y.-H."/>
            <person name="Cheng H."/>
            <person name="Xu L."/>
            <person name="Zhang X.-Q."/>
            <person name="Wang C.-S."/>
            <person name="Xu X.-W."/>
        </authorList>
    </citation>
    <scope>NUCLEOTIDE SEQUENCE [LARGE SCALE GENOMIC DNA]</scope>
    <source>
        <strain evidence="1 2">DSM 9434</strain>
    </source>
</reference>
<dbReference type="Proteomes" id="UP000078263">
    <property type="component" value="Chromosome"/>
</dbReference>
<proteinExistence type="predicted"/>
<dbReference type="InterPro" id="IPR041854">
    <property type="entry name" value="BFD-like_2Fe2S-bd_dom_sf"/>
</dbReference>
<name>A0A192D2C4_9SPHN</name>
<sequence>MYICICNAIRENELRKAARICTGDATAAYACLGKRPNCGQCLDDAQEILDAERAAMACDFFAVEAA</sequence>
<organism evidence="1 2">
    <name type="scientific">Erythrobacter neustonensis</name>
    <dbReference type="NCBI Taxonomy" id="1112"/>
    <lineage>
        <taxon>Bacteria</taxon>
        <taxon>Pseudomonadati</taxon>
        <taxon>Pseudomonadota</taxon>
        <taxon>Alphaproteobacteria</taxon>
        <taxon>Sphingomonadales</taxon>
        <taxon>Erythrobacteraceae</taxon>
        <taxon>Erythrobacter/Porphyrobacter group</taxon>
        <taxon>Erythrobacter</taxon>
    </lineage>
</organism>
<dbReference type="RefSeq" id="WP_068349286.1">
    <property type="nucleotide sequence ID" value="NZ_CP016033.1"/>
</dbReference>
<evidence type="ECO:0000313" key="1">
    <source>
        <dbReference type="EMBL" id="ANK11904.1"/>
    </source>
</evidence>
<dbReference type="AlphaFoldDB" id="A0A192D2C4"/>
<dbReference type="Gene3D" id="1.10.10.1100">
    <property type="entry name" value="BFD-like [2Fe-2S]-binding domain"/>
    <property type="match status" value="1"/>
</dbReference>
<accession>A0A192D2C4</accession>
<protein>
    <submittedName>
        <fullName evidence="1">Ferredoxin</fullName>
    </submittedName>
</protein>
<dbReference type="KEGG" id="pns:A9D12_01920"/>
<dbReference type="OrthoDB" id="7428628at2"/>